<evidence type="ECO:0000256" key="6">
    <source>
        <dbReference type="RuleBase" id="RU000682"/>
    </source>
</evidence>
<organism evidence="9 10">
    <name type="scientific">Elaeophora elaphi</name>
    <dbReference type="NCBI Taxonomy" id="1147741"/>
    <lineage>
        <taxon>Eukaryota</taxon>
        <taxon>Metazoa</taxon>
        <taxon>Ecdysozoa</taxon>
        <taxon>Nematoda</taxon>
        <taxon>Chromadorea</taxon>
        <taxon>Rhabditida</taxon>
        <taxon>Spirurina</taxon>
        <taxon>Spiruromorpha</taxon>
        <taxon>Filarioidea</taxon>
        <taxon>Onchocercidae</taxon>
        <taxon>Elaeophora</taxon>
    </lineage>
</organism>
<dbReference type="PROSITE" id="PS50071">
    <property type="entry name" value="HOMEOBOX_2"/>
    <property type="match status" value="1"/>
</dbReference>
<evidence type="ECO:0000256" key="1">
    <source>
        <dbReference type="ARBA" id="ARBA00004123"/>
    </source>
</evidence>
<dbReference type="GO" id="GO:0000977">
    <property type="term" value="F:RNA polymerase II transcription regulatory region sequence-specific DNA binding"/>
    <property type="evidence" value="ECO:0007669"/>
    <property type="project" value="TreeGrafter"/>
</dbReference>
<dbReference type="InterPro" id="IPR009057">
    <property type="entry name" value="Homeodomain-like_sf"/>
</dbReference>
<keyword evidence="9" id="KW-1185">Reference proteome</keyword>
<accession>A0A0R3RLX0</accession>
<dbReference type="PROSITE" id="PS00027">
    <property type="entry name" value="HOMEOBOX_1"/>
    <property type="match status" value="1"/>
</dbReference>
<dbReference type="GO" id="GO:0030182">
    <property type="term" value="P:neuron differentiation"/>
    <property type="evidence" value="ECO:0007669"/>
    <property type="project" value="TreeGrafter"/>
</dbReference>
<feature type="region of interest" description="Disordered" evidence="7">
    <location>
        <begin position="115"/>
        <end position="181"/>
    </location>
</feature>
<dbReference type="PANTHER" id="PTHR24208:SF166">
    <property type="entry name" value="LIM HOMEOBOX TRANSCRIPTION FACTOR 1 ALPHA, ISOFORM B"/>
    <property type="match status" value="1"/>
</dbReference>
<dbReference type="InterPro" id="IPR017970">
    <property type="entry name" value="Homeobox_CS"/>
</dbReference>
<evidence type="ECO:0000256" key="7">
    <source>
        <dbReference type="SAM" id="MobiDB-lite"/>
    </source>
</evidence>
<proteinExistence type="predicted"/>
<evidence type="ECO:0000256" key="5">
    <source>
        <dbReference type="PROSITE-ProRule" id="PRU00108"/>
    </source>
</evidence>
<feature type="domain" description="Homeobox" evidence="8">
    <location>
        <begin position="188"/>
        <end position="248"/>
    </location>
</feature>
<reference evidence="10" key="1">
    <citation type="submission" date="2017-02" db="UniProtKB">
        <authorList>
            <consortium name="WormBaseParasite"/>
        </authorList>
    </citation>
    <scope>IDENTIFICATION</scope>
</reference>
<protein>
    <submittedName>
        <fullName evidence="10">Homeobox domain-containing protein</fullName>
    </submittedName>
</protein>
<keyword evidence="3 5" id="KW-0371">Homeobox</keyword>
<dbReference type="GO" id="GO:0005634">
    <property type="term" value="C:nucleus"/>
    <property type="evidence" value="ECO:0007669"/>
    <property type="project" value="UniProtKB-SubCell"/>
</dbReference>
<evidence type="ECO:0000259" key="8">
    <source>
        <dbReference type="PROSITE" id="PS50071"/>
    </source>
</evidence>
<dbReference type="STRING" id="1147741.A0A0R3RLX0"/>
<dbReference type="AlphaFoldDB" id="A0A0R3RLX0"/>
<dbReference type="CDD" id="cd00086">
    <property type="entry name" value="homeodomain"/>
    <property type="match status" value="1"/>
</dbReference>
<dbReference type="WBParaSite" id="EEL_0000247901-mRNA-1">
    <property type="protein sequence ID" value="EEL_0000247901-mRNA-1"/>
    <property type="gene ID" value="EEL_0000247901"/>
</dbReference>
<evidence type="ECO:0000256" key="4">
    <source>
        <dbReference type="ARBA" id="ARBA00023242"/>
    </source>
</evidence>
<dbReference type="PANTHER" id="PTHR24208">
    <property type="entry name" value="LIM/HOMEOBOX PROTEIN LHX"/>
    <property type="match status" value="1"/>
</dbReference>
<dbReference type="InterPro" id="IPR050453">
    <property type="entry name" value="LIM_Homeobox_TF"/>
</dbReference>
<name>A0A0R3RLX0_9BILA</name>
<dbReference type="Proteomes" id="UP000050640">
    <property type="component" value="Unplaced"/>
</dbReference>
<dbReference type="Pfam" id="PF00046">
    <property type="entry name" value="Homeodomain"/>
    <property type="match status" value="1"/>
</dbReference>
<feature type="compositionally biased region" description="Basic and acidic residues" evidence="7">
    <location>
        <begin position="141"/>
        <end position="161"/>
    </location>
</feature>
<dbReference type="SUPFAM" id="SSF46689">
    <property type="entry name" value="Homeodomain-like"/>
    <property type="match status" value="1"/>
</dbReference>
<comment type="subcellular location">
    <subcellularLocation>
        <location evidence="1 5 6">Nucleus</location>
    </subcellularLocation>
</comment>
<dbReference type="GO" id="GO:0000981">
    <property type="term" value="F:DNA-binding transcription factor activity, RNA polymerase II-specific"/>
    <property type="evidence" value="ECO:0007669"/>
    <property type="project" value="InterPro"/>
</dbReference>
<dbReference type="SMART" id="SM00389">
    <property type="entry name" value="HOX"/>
    <property type="match status" value="1"/>
</dbReference>
<evidence type="ECO:0000313" key="9">
    <source>
        <dbReference type="Proteomes" id="UP000050640"/>
    </source>
</evidence>
<feature type="DNA-binding region" description="Homeobox" evidence="5">
    <location>
        <begin position="190"/>
        <end position="249"/>
    </location>
</feature>
<evidence type="ECO:0000256" key="2">
    <source>
        <dbReference type="ARBA" id="ARBA00023125"/>
    </source>
</evidence>
<keyword evidence="2 5" id="KW-0238">DNA-binding</keyword>
<feature type="compositionally biased region" description="Polar residues" evidence="7">
    <location>
        <begin position="162"/>
        <end position="181"/>
    </location>
</feature>
<dbReference type="InterPro" id="IPR001356">
    <property type="entry name" value="HD"/>
</dbReference>
<sequence>MKCSLQCPHCQKRFSHSGSYSSHMSSKKCTAAATQAPSTPFEFGDQMVLYRALLLQFQTAHNFAYSNIGPYTALLQQQFLQAASSNASSTSPSALLANYWACHLSNNNGIVEGAPSADAPSKNDIENGVENGALLKSPSVKSEKTNQDDMVQRDDLERSRSSGESAEQQEVQSGSDLPSSCVGSGATWKPLRSRSFLTDAQVAILHAHFKRNPFPSKYELSAVAEQIGVNKRVVQVWFQNTRAKERRSNRLSVACERYSRSMWNNAISFQSAATAVAAANDPLSLMAAWAQQCSGLVNNGLSDEQISKTDLSASEPSDAARDLPLDLSVKDETTIVTAVPPEQTSVFGVEGDGGNQDDCWSASSLI</sequence>
<keyword evidence="4 5" id="KW-0539">Nucleus</keyword>
<dbReference type="Gene3D" id="1.10.10.60">
    <property type="entry name" value="Homeodomain-like"/>
    <property type="match status" value="1"/>
</dbReference>
<evidence type="ECO:0000256" key="3">
    <source>
        <dbReference type="ARBA" id="ARBA00023155"/>
    </source>
</evidence>
<evidence type="ECO:0000313" key="10">
    <source>
        <dbReference type="WBParaSite" id="EEL_0000247901-mRNA-1"/>
    </source>
</evidence>